<sequence length="135" mass="14735">MSPASVNPAPKTATDTARFLFYPRLCGDMSMDTLGYLHTHCHSGKQHDKRGEEEKFNGWGKEKGRGIKERIKTSSQNTNGRQQTDICGGNVSLPIPASALGLKAMKSPLISISEGSSCYRYAEQFIRTVTLVLAG</sequence>
<name>A0ABD0LJ31_9CAEN</name>
<comment type="caution">
    <text evidence="1">The sequence shown here is derived from an EMBL/GenBank/DDBJ whole genome shotgun (WGS) entry which is preliminary data.</text>
</comment>
<organism evidence="1 2">
    <name type="scientific">Batillaria attramentaria</name>
    <dbReference type="NCBI Taxonomy" id="370345"/>
    <lineage>
        <taxon>Eukaryota</taxon>
        <taxon>Metazoa</taxon>
        <taxon>Spiralia</taxon>
        <taxon>Lophotrochozoa</taxon>
        <taxon>Mollusca</taxon>
        <taxon>Gastropoda</taxon>
        <taxon>Caenogastropoda</taxon>
        <taxon>Sorbeoconcha</taxon>
        <taxon>Cerithioidea</taxon>
        <taxon>Batillariidae</taxon>
        <taxon>Batillaria</taxon>
    </lineage>
</organism>
<dbReference type="AlphaFoldDB" id="A0ABD0LJ31"/>
<keyword evidence="2" id="KW-1185">Reference proteome</keyword>
<reference evidence="1 2" key="1">
    <citation type="journal article" date="2023" name="Sci. Data">
        <title>Genome assembly of the Korean intertidal mud-creeper Batillaria attramentaria.</title>
        <authorList>
            <person name="Patra A.K."/>
            <person name="Ho P.T."/>
            <person name="Jun S."/>
            <person name="Lee S.J."/>
            <person name="Kim Y."/>
            <person name="Won Y.J."/>
        </authorList>
    </citation>
    <scope>NUCLEOTIDE SEQUENCE [LARGE SCALE GENOMIC DNA]</scope>
    <source>
        <strain evidence="1">Wonlab-2016</strain>
    </source>
</reference>
<dbReference type="Proteomes" id="UP001519460">
    <property type="component" value="Unassembled WGS sequence"/>
</dbReference>
<protein>
    <submittedName>
        <fullName evidence="1">Uncharacterized protein</fullName>
    </submittedName>
</protein>
<accession>A0ABD0LJ31</accession>
<gene>
    <name evidence="1" type="ORF">BaRGS_00009317</name>
</gene>
<proteinExistence type="predicted"/>
<evidence type="ECO:0000313" key="1">
    <source>
        <dbReference type="EMBL" id="KAK7499342.1"/>
    </source>
</evidence>
<dbReference type="EMBL" id="JACVVK020000044">
    <property type="protein sequence ID" value="KAK7499342.1"/>
    <property type="molecule type" value="Genomic_DNA"/>
</dbReference>
<evidence type="ECO:0000313" key="2">
    <source>
        <dbReference type="Proteomes" id="UP001519460"/>
    </source>
</evidence>